<feature type="coiled-coil region" evidence="12">
    <location>
        <begin position="216"/>
        <end position="243"/>
    </location>
</feature>
<keyword evidence="5" id="KW-0597">Phosphoprotein</keyword>
<evidence type="ECO:0000256" key="12">
    <source>
        <dbReference type="SAM" id="Coils"/>
    </source>
</evidence>
<proteinExistence type="predicted"/>
<dbReference type="PATRIC" id="fig|54915.3.peg.4796"/>
<dbReference type="PROSITE" id="PS50109">
    <property type="entry name" value="HIS_KIN"/>
    <property type="match status" value="1"/>
</dbReference>
<dbReference type="EC" id="2.7.13.3" evidence="3"/>
<dbReference type="Gene3D" id="1.10.287.130">
    <property type="match status" value="1"/>
</dbReference>
<evidence type="ECO:0000256" key="9">
    <source>
        <dbReference type="ARBA" id="ARBA00022840"/>
    </source>
</evidence>
<name>A0A0K9YNF2_9BACL</name>
<dbReference type="InterPro" id="IPR005467">
    <property type="entry name" value="His_kinase_dom"/>
</dbReference>
<dbReference type="InterPro" id="IPR050351">
    <property type="entry name" value="BphY/WalK/GraS-like"/>
</dbReference>
<organism evidence="17 18">
    <name type="scientific">Brevibacillus reuszeri</name>
    <dbReference type="NCBI Taxonomy" id="54915"/>
    <lineage>
        <taxon>Bacteria</taxon>
        <taxon>Bacillati</taxon>
        <taxon>Bacillota</taxon>
        <taxon>Bacilli</taxon>
        <taxon>Bacillales</taxon>
        <taxon>Paenibacillaceae</taxon>
        <taxon>Brevibacillus</taxon>
    </lineage>
</organism>
<dbReference type="STRING" id="54915.ADS79_28000"/>
<evidence type="ECO:0000256" key="8">
    <source>
        <dbReference type="ARBA" id="ARBA00022777"/>
    </source>
</evidence>
<dbReference type="SUPFAM" id="SSF55874">
    <property type="entry name" value="ATPase domain of HSP90 chaperone/DNA topoisomerase II/histidine kinase"/>
    <property type="match status" value="1"/>
</dbReference>
<dbReference type="Gene3D" id="6.10.340.10">
    <property type="match status" value="1"/>
</dbReference>
<dbReference type="PANTHER" id="PTHR45453:SF1">
    <property type="entry name" value="PHOSPHATE REGULON SENSOR PROTEIN PHOR"/>
    <property type="match status" value="1"/>
</dbReference>
<dbReference type="RefSeq" id="WP_049741726.1">
    <property type="nucleotide sequence ID" value="NZ_BJON01000009.1"/>
</dbReference>
<accession>A0A0K9YNF2</accession>
<dbReference type="PANTHER" id="PTHR45453">
    <property type="entry name" value="PHOSPHATE REGULON SENSOR PROTEIN PHOR"/>
    <property type="match status" value="1"/>
</dbReference>
<dbReference type="EMBL" id="LGIQ01000011">
    <property type="protein sequence ID" value="KNB69695.1"/>
    <property type="molecule type" value="Genomic_DNA"/>
</dbReference>
<keyword evidence="13" id="KW-1133">Transmembrane helix</keyword>
<dbReference type="CDD" id="cd00082">
    <property type="entry name" value="HisKA"/>
    <property type="match status" value="1"/>
</dbReference>
<dbReference type="Proteomes" id="UP000319578">
    <property type="component" value="Unassembled WGS sequence"/>
</dbReference>
<gene>
    <name evidence="17" type="ORF">ADS79_28000</name>
    <name evidence="16" type="ORF">BRE01_26760</name>
</gene>
<dbReference type="InterPro" id="IPR036097">
    <property type="entry name" value="HisK_dim/P_sf"/>
</dbReference>
<evidence type="ECO:0000313" key="18">
    <source>
        <dbReference type="Proteomes" id="UP000036834"/>
    </source>
</evidence>
<dbReference type="GO" id="GO:0016036">
    <property type="term" value="P:cellular response to phosphate starvation"/>
    <property type="evidence" value="ECO:0007669"/>
    <property type="project" value="TreeGrafter"/>
</dbReference>
<dbReference type="InterPro" id="IPR004358">
    <property type="entry name" value="Sig_transdc_His_kin-like_C"/>
</dbReference>
<evidence type="ECO:0000256" key="4">
    <source>
        <dbReference type="ARBA" id="ARBA00022475"/>
    </source>
</evidence>
<comment type="subcellular location">
    <subcellularLocation>
        <location evidence="2">Cell membrane</location>
        <topology evidence="2">Multi-pass membrane protein</topology>
    </subcellularLocation>
</comment>
<feature type="transmembrane region" description="Helical" evidence="13">
    <location>
        <begin position="160"/>
        <end position="181"/>
    </location>
</feature>
<dbReference type="PROSITE" id="PS50885">
    <property type="entry name" value="HAMP"/>
    <property type="match status" value="1"/>
</dbReference>
<dbReference type="InterPro" id="IPR003594">
    <property type="entry name" value="HATPase_dom"/>
</dbReference>
<evidence type="ECO:0000313" key="16">
    <source>
        <dbReference type="EMBL" id="GED68974.1"/>
    </source>
</evidence>
<keyword evidence="10" id="KW-0902">Two-component regulatory system</keyword>
<dbReference type="Gene3D" id="3.30.565.10">
    <property type="entry name" value="Histidine kinase-like ATPase, C-terminal domain"/>
    <property type="match status" value="1"/>
</dbReference>
<dbReference type="SMART" id="SM00387">
    <property type="entry name" value="HATPase_c"/>
    <property type="match status" value="1"/>
</dbReference>
<dbReference type="OrthoDB" id="335833at2"/>
<evidence type="ECO:0000259" key="14">
    <source>
        <dbReference type="PROSITE" id="PS50109"/>
    </source>
</evidence>
<evidence type="ECO:0000256" key="6">
    <source>
        <dbReference type="ARBA" id="ARBA00022679"/>
    </source>
</evidence>
<evidence type="ECO:0000256" key="13">
    <source>
        <dbReference type="SAM" id="Phobius"/>
    </source>
</evidence>
<feature type="domain" description="Histidine kinase" evidence="14">
    <location>
        <begin position="250"/>
        <end position="488"/>
    </location>
</feature>
<dbReference type="GO" id="GO:0005524">
    <property type="term" value="F:ATP binding"/>
    <property type="evidence" value="ECO:0007669"/>
    <property type="project" value="UniProtKB-KW"/>
</dbReference>
<evidence type="ECO:0000313" key="17">
    <source>
        <dbReference type="EMBL" id="KNB69695.1"/>
    </source>
</evidence>
<comment type="caution">
    <text evidence="17">The sequence shown here is derived from an EMBL/GenBank/DDBJ whole genome shotgun (WGS) entry which is preliminary data.</text>
</comment>
<dbReference type="GO" id="GO:0005886">
    <property type="term" value="C:plasma membrane"/>
    <property type="evidence" value="ECO:0007669"/>
    <property type="project" value="UniProtKB-SubCell"/>
</dbReference>
<dbReference type="CDD" id="cd06225">
    <property type="entry name" value="HAMP"/>
    <property type="match status" value="1"/>
</dbReference>
<evidence type="ECO:0000256" key="1">
    <source>
        <dbReference type="ARBA" id="ARBA00000085"/>
    </source>
</evidence>
<evidence type="ECO:0000259" key="15">
    <source>
        <dbReference type="PROSITE" id="PS50885"/>
    </source>
</evidence>
<evidence type="ECO:0000256" key="3">
    <source>
        <dbReference type="ARBA" id="ARBA00012438"/>
    </source>
</evidence>
<dbReference type="SMART" id="SM00388">
    <property type="entry name" value="HisKA"/>
    <property type="match status" value="1"/>
</dbReference>
<comment type="catalytic activity">
    <reaction evidence="1">
        <text>ATP + protein L-histidine = ADP + protein N-phospho-L-histidine.</text>
        <dbReference type="EC" id="2.7.13.3"/>
    </reaction>
</comment>
<reference evidence="16 19" key="3">
    <citation type="submission" date="2019-06" db="EMBL/GenBank/DDBJ databases">
        <title>Whole genome shotgun sequence of Brevibacillus reuszeri NBRC 15719.</title>
        <authorList>
            <person name="Hosoyama A."/>
            <person name="Uohara A."/>
            <person name="Ohji S."/>
            <person name="Ichikawa N."/>
        </authorList>
    </citation>
    <scope>NUCLEOTIDE SEQUENCE [LARGE SCALE GENOMIC DNA]</scope>
    <source>
        <strain evidence="16 19">NBRC 15719</strain>
    </source>
</reference>
<protein>
    <recommendedName>
        <fullName evidence="3">histidine kinase</fullName>
        <ecNumber evidence="3">2.7.13.3</ecNumber>
    </recommendedName>
</protein>
<dbReference type="InterPro" id="IPR036890">
    <property type="entry name" value="HATPase_C_sf"/>
</dbReference>
<keyword evidence="12" id="KW-0175">Coiled coil</keyword>
<dbReference type="InterPro" id="IPR003660">
    <property type="entry name" value="HAMP_dom"/>
</dbReference>
<feature type="transmembrane region" description="Helical" evidence="13">
    <location>
        <begin position="6"/>
        <end position="29"/>
    </location>
</feature>
<dbReference type="GO" id="GO:0000155">
    <property type="term" value="F:phosphorelay sensor kinase activity"/>
    <property type="evidence" value="ECO:0007669"/>
    <property type="project" value="InterPro"/>
</dbReference>
<feature type="domain" description="HAMP" evidence="15">
    <location>
        <begin position="183"/>
        <end position="235"/>
    </location>
</feature>
<keyword evidence="19" id="KW-1185">Reference proteome</keyword>
<reference evidence="18" key="1">
    <citation type="submission" date="2015-07" db="EMBL/GenBank/DDBJ databases">
        <title>Genome sequencing project for genomic taxonomy and phylogenomics of Bacillus-like bacteria.</title>
        <authorList>
            <person name="Liu B."/>
            <person name="Wang J."/>
            <person name="Zhu Y."/>
            <person name="Liu G."/>
            <person name="Chen Q."/>
            <person name="Chen Z."/>
            <person name="Lan J."/>
            <person name="Che J."/>
            <person name="Ge C."/>
            <person name="Shi H."/>
            <person name="Pan Z."/>
            <person name="Liu X."/>
        </authorList>
    </citation>
    <scope>NUCLEOTIDE SEQUENCE [LARGE SCALE GENOMIC DNA]</scope>
    <source>
        <strain evidence="18">DSM 9887</strain>
    </source>
</reference>
<keyword evidence="7" id="KW-0547">Nucleotide-binding</keyword>
<keyword evidence="8" id="KW-0418">Kinase</keyword>
<dbReference type="Pfam" id="PF00512">
    <property type="entry name" value="HisKA"/>
    <property type="match status" value="1"/>
</dbReference>
<dbReference type="Proteomes" id="UP000036834">
    <property type="component" value="Unassembled WGS sequence"/>
</dbReference>
<dbReference type="EMBL" id="BJON01000009">
    <property type="protein sequence ID" value="GED68974.1"/>
    <property type="molecule type" value="Genomic_DNA"/>
</dbReference>
<dbReference type="SUPFAM" id="SSF47384">
    <property type="entry name" value="Homodimeric domain of signal transducing histidine kinase"/>
    <property type="match status" value="1"/>
</dbReference>
<evidence type="ECO:0000256" key="7">
    <source>
        <dbReference type="ARBA" id="ARBA00022741"/>
    </source>
</evidence>
<dbReference type="SMART" id="SM00304">
    <property type="entry name" value="HAMP"/>
    <property type="match status" value="1"/>
</dbReference>
<dbReference type="Pfam" id="PF02518">
    <property type="entry name" value="HATPase_c"/>
    <property type="match status" value="1"/>
</dbReference>
<keyword evidence="6" id="KW-0808">Transferase</keyword>
<dbReference type="PRINTS" id="PR00344">
    <property type="entry name" value="BCTRLSENSOR"/>
</dbReference>
<keyword evidence="9" id="KW-0067">ATP-binding</keyword>
<dbReference type="GO" id="GO:0004721">
    <property type="term" value="F:phosphoprotein phosphatase activity"/>
    <property type="evidence" value="ECO:0007669"/>
    <property type="project" value="TreeGrafter"/>
</dbReference>
<dbReference type="AlphaFoldDB" id="A0A0K9YNF2"/>
<evidence type="ECO:0000256" key="10">
    <source>
        <dbReference type="ARBA" id="ARBA00023012"/>
    </source>
</evidence>
<evidence type="ECO:0000313" key="19">
    <source>
        <dbReference type="Proteomes" id="UP000319578"/>
    </source>
</evidence>
<reference evidence="17" key="2">
    <citation type="submission" date="2015-07" db="EMBL/GenBank/DDBJ databases">
        <title>MeaNS - Measles Nucleotide Surveillance Program.</title>
        <authorList>
            <person name="Tran T."/>
            <person name="Druce J."/>
        </authorList>
    </citation>
    <scope>NUCLEOTIDE SEQUENCE</scope>
    <source>
        <strain evidence="17">DSM 9887</strain>
    </source>
</reference>
<sequence>MKIKHWLMSTYLLVMLLPVAAISGLYYVVSEYDQRQDIREYFLISDRIAAIEKMLQDTSLYQIQPRSHYDVLQSTLQPSVKIELYRYDGITLYTSNESGMQFGLIRIPPDKIYQDLYELRKSSQTYSIKKPVFVDGRMIGIYQITLAREEWLTEVKDRTVWLASASIAFFLLLYVAVVWMLNRKLNLPLKRLMDRMTAFAEHKPITAWEHRSTDEIGELIKHFENMRRKMELANEEVLAGQKEKEYLVAALAHDVKTPLTSIRAYAEALFEQEGLSVKEQKEYRSILFEKIDYMKEILNDLTIYTALRSSVRETTLTEVDGEELFEMLFAEYEELCSGKGVQLHTDVIVSHELRVNARYMMRLVDNLFHNALGHTKEGQSIWLAAVSPREFMPDWVFDSFRSEIEKLGQHDLLLIVQNQGVAIPDELQERIFEPFFQVDAARTKKGATSIGLGLSIAKMIMDEHDGSIHVWSANPYGTIFVCTLKVEEKGMLRDERI</sequence>
<keyword evidence="13" id="KW-0812">Transmembrane</keyword>
<evidence type="ECO:0000256" key="2">
    <source>
        <dbReference type="ARBA" id="ARBA00004651"/>
    </source>
</evidence>
<keyword evidence="4" id="KW-1003">Cell membrane</keyword>
<evidence type="ECO:0000256" key="5">
    <source>
        <dbReference type="ARBA" id="ARBA00022553"/>
    </source>
</evidence>
<dbReference type="InterPro" id="IPR003661">
    <property type="entry name" value="HisK_dim/P_dom"/>
</dbReference>
<keyword evidence="11 13" id="KW-0472">Membrane</keyword>
<evidence type="ECO:0000256" key="11">
    <source>
        <dbReference type="ARBA" id="ARBA00023136"/>
    </source>
</evidence>